<organism evidence="1 2">
    <name type="scientific">Sinanodonta woodiana</name>
    <name type="common">Chinese pond mussel</name>
    <name type="synonym">Anodonta woodiana</name>
    <dbReference type="NCBI Taxonomy" id="1069815"/>
    <lineage>
        <taxon>Eukaryota</taxon>
        <taxon>Metazoa</taxon>
        <taxon>Spiralia</taxon>
        <taxon>Lophotrochozoa</taxon>
        <taxon>Mollusca</taxon>
        <taxon>Bivalvia</taxon>
        <taxon>Autobranchia</taxon>
        <taxon>Heteroconchia</taxon>
        <taxon>Palaeoheterodonta</taxon>
        <taxon>Unionida</taxon>
        <taxon>Unionoidea</taxon>
        <taxon>Unionidae</taxon>
        <taxon>Unioninae</taxon>
        <taxon>Sinanodonta</taxon>
    </lineage>
</organism>
<name>A0ABD3UYR6_SINWO</name>
<keyword evidence="2" id="KW-1185">Reference proteome</keyword>
<protein>
    <submittedName>
        <fullName evidence="1">Uncharacterized protein</fullName>
    </submittedName>
</protein>
<reference evidence="1 2" key="1">
    <citation type="submission" date="2024-11" db="EMBL/GenBank/DDBJ databases">
        <title>Chromosome-level genome assembly of the freshwater bivalve Anodonta woodiana.</title>
        <authorList>
            <person name="Chen X."/>
        </authorList>
    </citation>
    <scope>NUCLEOTIDE SEQUENCE [LARGE SCALE GENOMIC DNA]</scope>
    <source>
        <strain evidence="1">MN2024</strain>
        <tissue evidence="1">Gills</tissue>
    </source>
</reference>
<evidence type="ECO:0000313" key="2">
    <source>
        <dbReference type="Proteomes" id="UP001634394"/>
    </source>
</evidence>
<gene>
    <name evidence="1" type="ORF">ACJMK2_013639</name>
</gene>
<sequence>MISQLKTYYDQIKENFNETVTVTFSVEVHSQILRFLNQDLVIGTLIPKRERECFPLPVAEMRLEEFAVELEAVVEIDGPGDTNFLYTGVTYLQFL</sequence>
<dbReference type="EMBL" id="JBJQND010000014">
    <property type="protein sequence ID" value="KAL3854367.1"/>
    <property type="molecule type" value="Genomic_DNA"/>
</dbReference>
<evidence type="ECO:0000313" key="1">
    <source>
        <dbReference type="EMBL" id="KAL3854367.1"/>
    </source>
</evidence>
<proteinExistence type="predicted"/>
<dbReference type="AlphaFoldDB" id="A0ABD3UYR6"/>
<comment type="caution">
    <text evidence="1">The sequence shown here is derived from an EMBL/GenBank/DDBJ whole genome shotgun (WGS) entry which is preliminary data.</text>
</comment>
<dbReference type="Proteomes" id="UP001634394">
    <property type="component" value="Unassembled WGS sequence"/>
</dbReference>
<accession>A0ABD3UYR6</accession>